<reference evidence="12 13" key="2">
    <citation type="journal article" date="2017" name="Front. Plant Sci.">
        <title>Gene Classification and Mining of Molecular Markers Useful in Red Clover (Trifolium pratense) Breeding.</title>
        <authorList>
            <person name="Istvanek J."/>
            <person name="Dluhosova J."/>
            <person name="Dluhos P."/>
            <person name="Patkova L."/>
            <person name="Nedelnik J."/>
            <person name="Repkova J."/>
        </authorList>
    </citation>
    <scope>NUCLEOTIDE SEQUENCE [LARGE SCALE GENOMIC DNA]</scope>
    <source>
        <strain evidence="13">cv. Tatra</strain>
        <tissue evidence="12">Young leaves</tissue>
    </source>
</reference>
<evidence type="ECO:0000259" key="10">
    <source>
        <dbReference type="Pfam" id="PF17652"/>
    </source>
</evidence>
<dbReference type="Pfam" id="PF17652">
    <property type="entry name" value="Glyco_hydro81C"/>
    <property type="match status" value="1"/>
</dbReference>
<dbReference type="Pfam" id="PF24626">
    <property type="entry name" value="SH3_Tf2-1"/>
    <property type="match status" value="1"/>
</dbReference>
<evidence type="ECO:0000256" key="5">
    <source>
        <dbReference type="ARBA" id="ARBA00023277"/>
    </source>
</evidence>
<sequence>MENNKENKPFLFPHADSTVLPDPSNFFSANLLSTPFPTNSFFQNFVLKNGDQPEYIHPYLIKSSNSSLSISYPSRFSNSTVISQVFQPDLTISSIQQKSNDKHIISSFNDLSVTLDIPSSNLRFFLVRGSPFLTFSVTKPTPLCISANRAIVSFSSNDSLTKFTFQLNNGQTWLLYATSPINLSHDLINIITSEEFSGIIRIALLPDFYSKNEAVLDKFSSCYPVGGNAIFGKPFCVEYKWEKKGSGDLLLLAHPLHLRLLCHINDCNFTVLKDFKYKSIDGDLVGIVGDTWLLKTDPIFITWHSTNGVKKEYHEEIISALVKDVEDLNSSAITTTSSYFYGKLIARAARLALIAEECFSFDLIPKTKIKKFLKEIIEPWLDGTFNGNGFLHDEKWGGIVTKKGCDDSDDCFGSEFFNAQLNHLGYFLYGIAVLVKLDPDWGRKYKPQAYSLMEDFMNLSTCLNPNYTRLRCFDLYKLHSWAGGLNEFADGRYQKGTSEAINAYYSATLLGLAYGDANIVAIGSTLTALEIKAAQMWWHIKGGNLYDEEFTKGNRMVGLVWSNKRDMELWFGYLGARQCLLGIQVLPLLPISEVLFSDIDYVKDLVEWALPALEWDGVGEGWKGFLYALQGIYDKEVALEKIRKLSGFDDGNSFNEPHSKLAKRFYGPFTVIEWIGDAAYRLDFPPESRIHPVFHCSVLKIFHKTDNTCPPAATLPAFSIDNQPMVTPLTIIQTRWNHDNDTPQLEVLVQWEGLSPDDTSRENWNSLKNDYHLEDKVSMA</sequence>
<feature type="domain" description="Glycosyl hydrolase family 81 N-terminal" evidence="9">
    <location>
        <begin position="30"/>
        <end position="302"/>
    </location>
</feature>
<evidence type="ECO:0000256" key="8">
    <source>
        <dbReference type="ARBA" id="ARBA00023326"/>
    </source>
</evidence>
<evidence type="ECO:0000256" key="7">
    <source>
        <dbReference type="ARBA" id="ARBA00023316"/>
    </source>
</evidence>
<feature type="domain" description="Tf2-1-like SH3-like" evidence="11">
    <location>
        <begin position="654"/>
        <end position="702"/>
    </location>
</feature>
<keyword evidence="5" id="KW-0119">Carbohydrate metabolism</keyword>
<dbReference type="GO" id="GO:0071555">
    <property type="term" value="P:cell wall organization"/>
    <property type="evidence" value="ECO:0007669"/>
    <property type="project" value="UniProtKB-KW"/>
</dbReference>
<keyword evidence="4" id="KW-0378">Hydrolase</keyword>
<dbReference type="PROSITE" id="PS52008">
    <property type="entry name" value="GH81"/>
    <property type="match status" value="1"/>
</dbReference>
<dbReference type="InterPro" id="IPR056924">
    <property type="entry name" value="SH3_Tf2-1"/>
</dbReference>
<dbReference type="InterPro" id="IPR016197">
    <property type="entry name" value="Chromo-like_dom_sf"/>
</dbReference>
<dbReference type="Proteomes" id="UP000236291">
    <property type="component" value="Unassembled WGS sequence"/>
</dbReference>
<evidence type="ECO:0000256" key="4">
    <source>
        <dbReference type="ARBA" id="ARBA00022801"/>
    </source>
</evidence>
<dbReference type="EMBL" id="ASHM01000762">
    <property type="protein sequence ID" value="PNY05361.1"/>
    <property type="molecule type" value="Genomic_DNA"/>
</dbReference>
<dbReference type="EC" id="3.2.1.39" evidence="3"/>
<feature type="domain" description="Glycosyl hydrolase family 81 C-terminal" evidence="10">
    <location>
        <begin position="309"/>
        <end position="653"/>
    </location>
</feature>
<keyword evidence="8" id="KW-0624">Polysaccharide degradation</keyword>
<keyword evidence="6" id="KW-0326">Glycosidase</keyword>
<comment type="caution">
    <text evidence="12">The sequence shown here is derived from an EMBL/GenBank/DDBJ whole genome shotgun (WGS) entry which is preliminary data.</text>
</comment>
<dbReference type="Pfam" id="PF03639">
    <property type="entry name" value="Glyco_hydro_81"/>
    <property type="match status" value="1"/>
</dbReference>
<evidence type="ECO:0000313" key="12">
    <source>
        <dbReference type="EMBL" id="PNY05361.1"/>
    </source>
</evidence>
<dbReference type="GO" id="GO:0000272">
    <property type="term" value="P:polysaccharide catabolic process"/>
    <property type="evidence" value="ECO:0007669"/>
    <property type="project" value="UniProtKB-KW"/>
</dbReference>
<dbReference type="PANTHER" id="PTHR31983">
    <property type="entry name" value="ENDO-1,3(4)-BETA-GLUCANASE 1"/>
    <property type="match status" value="1"/>
</dbReference>
<evidence type="ECO:0000259" key="9">
    <source>
        <dbReference type="Pfam" id="PF03639"/>
    </source>
</evidence>
<dbReference type="SUPFAM" id="SSF54160">
    <property type="entry name" value="Chromo domain-like"/>
    <property type="match status" value="1"/>
</dbReference>
<dbReference type="GO" id="GO:0052861">
    <property type="term" value="F:endo-1,3(4)-beta-glucanase activity"/>
    <property type="evidence" value="ECO:0007669"/>
    <property type="project" value="InterPro"/>
</dbReference>
<dbReference type="InterPro" id="IPR005200">
    <property type="entry name" value="Endo-beta-glucanase"/>
</dbReference>
<proteinExistence type="inferred from homology"/>
<dbReference type="PANTHER" id="PTHR31983:SF22">
    <property type="entry name" value="GLUCAN ENDO-1,3-BETA-D-GLUCOSIDASE"/>
    <property type="match status" value="1"/>
</dbReference>
<comment type="similarity">
    <text evidence="2">Belongs to the glycosyl hydrolase 81 family.</text>
</comment>
<accession>A0A2K3NQP7</accession>
<protein>
    <recommendedName>
        <fullName evidence="3">glucan endo-1,3-beta-D-glucosidase</fullName>
        <ecNumber evidence="3">3.2.1.39</ecNumber>
    </recommendedName>
</protein>
<evidence type="ECO:0000313" key="13">
    <source>
        <dbReference type="Proteomes" id="UP000236291"/>
    </source>
</evidence>
<keyword evidence="7" id="KW-0961">Cell wall biogenesis/degradation</keyword>
<gene>
    <name evidence="12" type="ORF">L195_g001810</name>
</gene>
<evidence type="ECO:0000256" key="2">
    <source>
        <dbReference type="ARBA" id="ARBA00010730"/>
    </source>
</evidence>
<evidence type="ECO:0000256" key="6">
    <source>
        <dbReference type="ARBA" id="ARBA00023295"/>
    </source>
</evidence>
<comment type="catalytic activity">
    <reaction evidence="1">
        <text>Hydrolysis of (1-&gt;3)-beta-D-glucosidic linkages in (1-&gt;3)-beta-D-glucans.</text>
        <dbReference type="EC" id="3.2.1.39"/>
    </reaction>
</comment>
<dbReference type="AlphaFoldDB" id="A0A2K3NQP7"/>
<organism evidence="12 13">
    <name type="scientific">Trifolium pratense</name>
    <name type="common">Red clover</name>
    <dbReference type="NCBI Taxonomy" id="57577"/>
    <lineage>
        <taxon>Eukaryota</taxon>
        <taxon>Viridiplantae</taxon>
        <taxon>Streptophyta</taxon>
        <taxon>Embryophyta</taxon>
        <taxon>Tracheophyta</taxon>
        <taxon>Spermatophyta</taxon>
        <taxon>Magnoliopsida</taxon>
        <taxon>eudicotyledons</taxon>
        <taxon>Gunneridae</taxon>
        <taxon>Pentapetalae</taxon>
        <taxon>rosids</taxon>
        <taxon>fabids</taxon>
        <taxon>Fabales</taxon>
        <taxon>Fabaceae</taxon>
        <taxon>Papilionoideae</taxon>
        <taxon>50 kb inversion clade</taxon>
        <taxon>NPAAA clade</taxon>
        <taxon>Hologalegina</taxon>
        <taxon>IRL clade</taxon>
        <taxon>Trifolieae</taxon>
        <taxon>Trifolium</taxon>
    </lineage>
</organism>
<dbReference type="GO" id="GO:0042973">
    <property type="term" value="F:glucan endo-1,3-beta-D-glucosidase activity"/>
    <property type="evidence" value="ECO:0007669"/>
    <property type="project" value="UniProtKB-EC"/>
</dbReference>
<dbReference type="InterPro" id="IPR040720">
    <property type="entry name" value="GH81_C"/>
</dbReference>
<evidence type="ECO:0000256" key="1">
    <source>
        <dbReference type="ARBA" id="ARBA00000382"/>
    </source>
</evidence>
<reference evidence="12 13" key="1">
    <citation type="journal article" date="2014" name="Am. J. Bot.">
        <title>Genome assembly and annotation for red clover (Trifolium pratense; Fabaceae).</title>
        <authorList>
            <person name="Istvanek J."/>
            <person name="Jaros M."/>
            <person name="Krenek A."/>
            <person name="Repkova J."/>
        </authorList>
    </citation>
    <scope>NUCLEOTIDE SEQUENCE [LARGE SCALE GENOMIC DNA]</scope>
    <source>
        <strain evidence="13">cv. Tatra</strain>
        <tissue evidence="12">Young leaves</tissue>
    </source>
</reference>
<evidence type="ECO:0000256" key="3">
    <source>
        <dbReference type="ARBA" id="ARBA00012780"/>
    </source>
</evidence>
<evidence type="ECO:0000259" key="11">
    <source>
        <dbReference type="Pfam" id="PF24626"/>
    </source>
</evidence>
<dbReference type="Gene3D" id="2.70.98.30">
    <property type="entry name" value="Golgi alpha-mannosidase II, domain 4"/>
    <property type="match status" value="1"/>
</dbReference>
<dbReference type="InterPro" id="IPR040451">
    <property type="entry name" value="GH81_N"/>
</dbReference>
<name>A0A2K3NQP7_TRIPR</name>